<sequence>MNLWGTGPFDNDSGKAFIDEVLQDGDYALAEAFDVVLDADMDFIEAEEGQRVMAAAEILNAVLTGDTSRLVDAELRGWVQQADAPALASLKTSARNALARVMGEQSDLPGLWEDGEDAEVWLGEAQRLRQALS</sequence>
<dbReference type="Proteomes" id="UP000253744">
    <property type="component" value="Chromosome"/>
</dbReference>
<dbReference type="AlphaFoldDB" id="A0A345IJM6"/>
<organism evidence="1 4">
    <name type="scientific">Deinococcus wulumuqiensis</name>
    <dbReference type="NCBI Taxonomy" id="980427"/>
    <lineage>
        <taxon>Bacteria</taxon>
        <taxon>Thermotogati</taxon>
        <taxon>Deinococcota</taxon>
        <taxon>Deinococci</taxon>
        <taxon>Deinococcales</taxon>
        <taxon>Deinococcaceae</taxon>
        <taxon>Deinococcus</taxon>
    </lineage>
</organism>
<reference evidence="2" key="5">
    <citation type="submission" date="2023-08" db="EMBL/GenBank/DDBJ databases">
        <authorList>
            <person name="Sun Q."/>
            <person name="Zhou Y."/>
        </authorList>
    </citation>
    <scope>NUCLEOTIDE SEQUENCE</scope>
    <source>
        <strain evidence="3">CGMCC 1.8884</strain>
        <strain evidence="2">CGMCC 1.8885</strain>
    </source>
</reference>
<evidence type="ECO:0000313" key="2">
    <source>
        <dbReference type="EMBL" id="GGI79849.1"/>
    </source>
</evidence>
<dbReference type="Proteomes" id="UP000630135">
    <property type="component" value="Unassembled WGS sequence"/>
</dbReference>
<dbReference type="RefSeq" id="WP_017872049.1">
    <property type="nucleotide sequence ID" value="NZ_BMLZ01000005.1"/>
</dbReference>
<gene>
    <name evidence="1" type="ORF">DVJ83_13075</name>
    <name evidence="3" type="ORF">GCM10008021_06640</name>
    <name evidence="2" type="ORF">GCM10010914_12590</name>
</gene>
<evidence type="ECO:0000313" key="5">
    <source>
        <dbReference type="Proteomes" id="UP000630135"/>
    </source>
</evidence>
<dbReference type="InterPro" id="IPR025355">
    <property type="entry name" value="DUF4259"/>
</dbReference>
<evidence type="ECO:0000313" key="1">
    <source>
        <dbReference type="EMBL" id="AXG99898.1"/>
    </source>
</evidence>
<proteinExistence type="predicted"/>
<reference evidence="5" key="4">
    <citation type="journal article" date="2019" name="Int. J. Syst. Evol. Microbiol.">
        <title>The Global Catalogue of Microorganisms (GCM) 10K type strain sequencing project: providing services to taxonomists for standard genome sequencing and annotation.</title>
        <authorList>
            <consortium name="The Broad Institute Genomics Platform"/>
            <consortium name="The Broad Institute Genome Sequencing Center for Infectious Disease"/>
            <person name="Wu L."/>
            <person name="Ma J."/>
        </authorList>
    </citation>
    <scope>NUCLEOTIDE SEQUENCE [LARGE SCALE GENOMIC DNA]</scope>
    <source>
        <strain evidence="5">CGMCC 1.8884</strain>
    </source>
</reference>
<evidence type="ECO:0000313" key="3">
    <source>
        <dbReference type="EMBL" id="GGP29013.1"/>
    </source>
</evidence>
<dbReference type="EMBL" id="BMLZ01000005">
    <property type="protein sequence ID" value="GGP29013.1"/>
    <property type="molecule type" value="Genomic_DNA"/>
</dbReference>
<dbReference type="Pfam" id="PF14078">
    <property type="entry name" value="DUF4259"/>
    <property type="match status" value="1"/>
</dbReference>
<dbReference type="GeneID" id="59165523"/>
<accession>A0A345IJM6</accession>
<evidence type="ECO:0000313" key="4">
    <source>
        <dbReference type="Proteomes" id="UP000253744"/>
    </source>
</evidence>
<keyword evidence="5" id="KW-1185">Reference proteome</keyword>
<dbReference type="KEGG" id="dwu:DVJ83_13075"/>
<reference evidence="2" key="2">
    <citation type="journal article" date="2014" name="Int. J. Syst. Evol. Microbiol.">
        <title>Complete genome sequence of Corynebacterium casei LMG S-19264T (=DSM 44701T), isolated from a smear-ripened cheese.</title>
        <authorList>
            <consortium name="US DOE Joint Genome Institute (JGI-PGF)"/>
            <person name="Walter F."/>
            <person name="Albersmeier A."/>
            <person name="Kalinowski J."/>
            <person name="Ruckert C."/>
        </authorList>
    </citation>
    <scope>NUCLEOTIDE SEQUENCE</scope>
    <source>
        <strain evidence="2">CGMCC 1.8885</strain>
    </source>
</reference>
<name>A0A345IJM6_9DEIO</name>
<reference evidence="3" key="1">
    <citation type="journal article" date="2014" name="Int. J. Syst. Evol. Microbiol.">
        <title>Complete genome of a new Firmicutes species belonging to the dominant human colonic microbiota ('Ruminococcus bicirculans') reveals two chromosomes and a selective capacity to utilize plant glucans.</title>
        <authorList>
            <consortium name="NISC Comparative Sequencing Program"/>
            <person name="Wegmann U."/>
            <person name="Louis P."/>
            <person name="Goesmann A."/>
            <person name="Henrissat B."/>
            <person name="Duncan S.H."/>
            <person name="Flint H.J."/>
        </authorList>
    </citation>
    <scope>NUCLEOTIDE SEQUENCE</scope>
    <source>
        <strain evidence="3">CGMCC 1.8884</strain>
    </source>
</reference>
<dbReference type="EMBL" id="BMMA01000008">
    <property type="protein sequence ID" value="GGI79849.1"/>
    <property type="molecule type" value="Genomic_DNA"/>
</dbReference>
<dbReference type="STRING" id="1288484.GCA_000348665_03191"/>
<reference evidence="1 4" key="3">
    <citation type="submission" date="2018-07" db="EMBL/GenBank/DDBJ databases">
        <title>Complete Genome and Methylome Analysis of Deinococcus wulumuqiensis NEB 479.</title>
        <authorList>
            <person name="Fomenkov A."/>
            <person name="Luyten Y."/>
            <person name="Vincze T."/>
            <person name="Anton B.P."/>
            <person name="Clark T."/>
            <person name="Roberts R.J."/>
            <person name="Morgan R.D."/>
        </authorList>
    </citation>
    <scope>NUCLEOTIDE SEQUENCE [LARGE SCALE GENOMIC DNA]</scope>
    <source>
        <strain evidence="1 4">NEB 479</strain>
    </source>
</reference>
<dbReference type="Proteomes" id="UP000652720">
    <property type="component" value="Unassembled WGS sequence"/>
</dbReference>
<dbReference type="EMBL" id="CP031158">
    <property type="protein sequence ID" value="AXG99898.1"/>
    <property type="molecule type" value="Genomic_DNA"/>
</dbReference>
<protein>
    <submittedName>
        <fullName evidence="1">DUF4259 domain-containing protein</fullName>
    </submittedName>
</protein>